<dbReference type="PANTHER" id="PTHR43792">
    <property type="entry name" value="GNAT FAMILY, PUTATIVE (AFU_ORTHOLOGUE AFUA_3G00765)-RELATED-RELATED"/>
    <property type="match status" value="1"/>
</dbReference>
<dbReference type="InterPro" id="IPR051531">
    <property type="entry name" value="N-acetyltransferase"/>
</dbReference>
<reference evidence="2" key="1">
    <citation type="journal article" date="2015" name="Genome Announc.">
        <title>Draft Genome Sequence of Bacteroidales Strain TBC1, a Novel Isolate from a Methanogenic Wastewater Treatment System.</title>
        <authorList>
            <person name="Tourlousse D.M."/>
            <person name="Matsuura N."/>
            <person name="Sun L."/>
            <person name="Toyonaga M."/>
            <person name="Kuroda K."/>
            <person name="Ohashi A."/>
            <person name="Cruz R."/>
            <person name="Yamaguchi T."/>
            <person name="Sekiguchi Y."/>
        </authorList>
    </citation>
    <scope>NUCLEOTIDE SEQUENCE [LARGE SCALE GENOMIC DNA]</scope>
    <source>
        <strain evidence="2">TBC1</strain>
    </source>
</reference>
<evidence type="ECO:0000259" key="1">
    <source>
        <dbReference type="PROSITE" id="PS51186"/>
    </source>
</evidence>
<dbReference type="OrthoDB" id="9788916at2"/>
<proteinExistence type="predicted"/>
<dbReference type="AlphaFoldDB" id="A0A0S7C0B0"/>
<dbReference type="InterPro" id="IPR016181">
    <property type="entry name" value="Acyl_CoA_acyltransferase"/>
</dbReference>
<organism evidence="2">
    <name type="scientific">Lentimicrobium saccharophilum</name>
    <dbReference type="NCBI Taxonomy" id="1678841"/>
    <lineage>
        <taxon>Bacteria</taxon>
        <taxon>Pseudomonadati</taxon>
        <taxon>Bacteroidota</taxon>
        <taxon>Bacteroidia</taxon>
        <taxon>Bacteroidales</taxon>
        <taxon>Lentimicrobiaceae</taxon>
        <taxon>Lentimicrobium</taxon>
    </lineage>
</organism>
<name>A0A0S7C0B0_9BACT</name>
<dbReference type="PROSITE" id="PS51186">
    <property type="entry name" value="GNAT"/>
    <property type="match status" value="1"/>
</dbReference>
<evidence type="ECO:0000313" key="2">
    <source>
        <dbReference type="EMBL" id="GAP42592.1"/>
    </source>
</evidence>
<dbReference type="STRING" id="1678841.TBC1_11724"/>
<dbReference type="RefSeq" id="WP_062038609.1">
    <property type="nucleotide sequence ID" value="NZ_DF968182.1"/>
</dbReference>
<dbReference type="Pfam" id="PF13302">
    <property type="entry name" value="Acetyltransf_3"/>
    <property type="match status" value="1"/>
</dbReference>
<evidence type="ECO:0000313" key="3">
    <source>
        <dbReference type="Proteomes" id="UP000053091"/>
    </source>
</evidence>
<sequence>MQKKAYPEITTARIILRRFSAEDAKDVQRMAGREAVASNTLAMPFPYLDGMAEAWIATHEKEFEEGKSAVFAITLKHNGQLIGAIGLSMQLHYKLAELGYWIGEEFWNQGYCTEAVKAVLDFAFNTLHLHKVTANHFAGNPASGRVMEKAGMHYEATLKSHILHWGKYKDLVCYAIFGHGD</sequence>
<keyword evidence="3" id="KW-1185">Reference proteome</keyword>
<dbReference type="GO" id="GO:0016747">
    <property type="term" value="F:acyltransferase activity, transferring groups other than amino-acyl groups"/>
    <property type="evidence" value="ECO:0007669"/>
    <property type="project" value="InterPro"/>
</dbReference>
<dbReference type="InterPro" id="IPR000182">
    <property type="entry name" value="GNAT_dom"/>
</dbReference>
<protein>
    <submittedName>
        <fullName evidence="2">Protein N-acetyltransferase, RimJ/RimL family</fullName>
    </submittedName>
</protein>
<accession>A0A0S7C0B0</accession>
<feature type="domain" description="N-acetyltransferase" evidence="1">
    <location>
        <begin position="14"/>
        <end position="172"/>
    </location>
</feature>
<gene>
    <name evidence="2" type="ORF">TBC1_11724</name>
</gene>
<dbReference type="Gene3D" id="3.40.630.30">
    <property type="match status" value="1"/>
</dbReference>
<dbReference type="EMBL" id="DF968182">
    <property type="protein sequence ID" value="GAP42592.1"/>
    <property type="molecule type" value="Genomic_DNA"/>
</dbReference>
<dbReference type="SUPFAM" id="SSF55729">
    <property type="entry name" value="Acyl-CoA N-acyltransferases (Nat)"/>
    <property type="match status" value="1"/>
</dbReference>
<dbReference type="Proteomes" id="UP000053091">
    <property type="component" value="Unassembled WGS sequence"/>
</dbReference>
<keyword evidence="2" id="KW-0808">Transferase</keyword>